<sequence length="773" mass="85800">MTVTYSKLVANGSSFGCFWRILYKWRGSVYKLVWRELLVFLCLYFSINLLYRHGLNEAQQRQFERLRAYFGSHGETIPMSFVLGFYVSLVVKRWWEQYRLLPWPDTLALFVSAAIPGVDERGRLMRRNIVRYAVLAYVITLNHVSVRVKKRFPGWQHMVDAGFMMECEKKIFELMDGKSPMSKYWMPLVWATNIINRARKEGLIQSDHVVQTMLQELSDIRRRLGSLIGYDTVCVPLVYTQVVTLSVYTYFMAQLMGRQFVETRHPDGTVTGDPDIFFPLFTSLQFCFYIGWLKVAEVLINPFGEDDDDIELNWLIDRHIKAAYMIVDEMHEEHPELLKDQYWDEVVPKDLPYTVASECYRRAEPKGSAEDYKVKDSDALYANLMPQRNKPGPEDVYADYESVDTPLVERRKNWFQRQLQRMGSVRSSSTTYSSAGMAFNSRPRHNSVYSQISFVQGENGGLPGPVPGPVSAQILSQTTLPIHQQQQQQPPPERQPKMSIYDRFVNRRSSRGQNKRSSVQKNRPRIPTPDVTIIRNNDANGSAPSTPGTPNMLTPQPYPTDVPVVQMFFGVPQVLLTPIQEAEGGVVAVGGMGMGSPGHHQHHQLTMAGVGAKALAQAVLSPGMGPIGPVTLAATPVTFSQPILFTASPGPHRPVRSSAPPRSAVTLTEVSSHSGSASGSEEEGSSASPRPTTPATPTSTPSVTPTPAAAAAFAAAVTPAVSNATSTPATSPPRSTANSLAPSAAPSAASTVERKKGTAERRTGAPNKREVYV</sequence>
<keyword evidence="4 7" id="KW-0472">Membrane</keyword>
<feature type="transmembrane region" description="Helical" evidence="7">
    <location>
        <begin position="72"/>
        <end position="95"/>
    </location>
</feature>
<keyword evidence="3 7" id="KW-1133">Transmembrane helix</keyword>
<dbReference type="PANTHER" id="PTHR10736">
    <property type="entry name" value="BESTROPHIN"/>
    <property type="match status" value="1"/>
</dbReference>
<feature type="compositionally biased region" description="Low complexity" evidence="6">
    <location>
        <begin position="718"/>
        <end position="751"/>
    </location>
</feature>
<reference evidence="9" key="1">
    <citation type="submission" date="2025-08" db="UniProtKB">
        <authorList>
            <consortium name="RefSeq"/>
        </authorList>
    </citation>
    <scope>IDENTIFICATION</scope>
    <source>
        <tissue evidence="9">Whole organism</tissue>
    </source>
</reference>
<name>A0A9C6U201_FRAOC</name>
<feature type="region of interest" description="Disordered" evidence="6">
    <location>
        <begin position="645"/>
        <end position="705"/>
    </location>
</feature>
<evidence type="ECO:0000256" key="7">
    <source>
        <dbReference type="SAM" id="Phobius"/>
    </source>
</evidence>
<evidence type="ECO:0000256" key="1">
    <source>
        <dbReference type="ARBA" id="ARBA00004370"/>
    </source>
</evidence>
<evidence type="ECO:0000313" key="8">
    <source>
        <dbReference type="Proteomes" id="UP000504606"/>
    </source>
</evidence>
<comment type="subcellular location">
    <subcellularLocation>
        <location evidence="1">Membrane</location>
    </subcellularLocation>
</comment>
<dbReference type="GO" id="GO:0005254">
    <property type="term" value="F:chloride channel activity"/>
    <property type="evidence" value="ECO:0007669"/>
    <property type="project" value="InterPro"/>
</dbReference>
<feature type="transmembrane region" description="Helical" evidence="7">
    <location>
        <begin position="32"/>
        <end position="51"/>
    </location>
</feature>
<accession>A0A9C6U201</accession>
<evidence type="ECO:0000313" key="9">
    <source>
        <dbReference type="RefSeq" id="XP_052122182.1"/>
    </source>
</evidence>
<proteinExistence type="inferred from homology"/>
<protein>
    <submittedName>
        <fullName evidence="9">Bestrophin-2 isoform X5</fullName>
    </submittedName>
</protein>
<feature type="region of interest" description="Disordered" evidence="6">
    <location>
        <begin position="505"/>
        <end position="554"/>
    </location>
</feature>
<dbReference type="AlphaFoldDB" id="A0A9C6U201"/>
<keyword evidence="8" id="KW-1185">Reference proteome</keyword>
<dbReference type="PANTHER" id="PTHR10736:SF11">
    <property type="entry name" value="BESTROPHIN 2"/>
    <property type="match status" value="1"/>
</dbReference>
<dbReference type="GO" id="GO:0016020">
    <property type="term" value="C:membrane"/>
    <property type="evidence" value="ECO:0007669"/>
    <property type="project" value="UniProtKB-SubCell"/>
</dbReference>
<comment type="similarity">
    <text evidence="5">Belongs to the anion channel-forming bestrophin (TC 1.A.46) family. Calcium-sensitive chloride channel subfamily.</text>
</comment>
<evidence type="ECO:0000256" key="6">
    <source>
        <dbReference type="SAM" id="MobiDB-lite"/>
    </source>
</evidence>
<dbReference type="Proteomes" id="UP000504606">
    <property type="component" value="Unplaced"/>
</dbReference>
<dbReference type="GeneID" id="113212717"/>
<feature type="compositionally biased region" description="Basic and acidic residues" evidence="6">
    <location>
        <begin position="752"/>
        <end position="773"/>
    </location>
</feature>
<keyword evidence="2 7" id="KW-0812">Transmembrane</keyword>
<dbReference type="CTD" id="54831"/>
<gene>
    <name evidence="9" type="primary">LOC113212717</name>
</gene>
<evidence type="ECO:0000256" key="2">
    <source>
        <dbReference type="ARBA" id="ARBA00022692"/>
    </source>
</evidence>
<evidence type="ECO:0000256" key="4">
    <source>
        <dbReference type="ARBA" id="ARBA00023136"/>
    </source>
</evidence>
<feature type="compositionally biased region" description="Low complexity" evidence="6">
    <location>
        <begin position="671"/>
        <end position="705"/>
    </location>
</feature>
<organism evidence="8 9">
    <name type="scientific">Frankliniella occidentalis</name>
    <name type="common">Western flower thrips</name>
    <name type="synonym">Euthrips occidentalis</name>
    <dbReference type="NCBI Taxonomy" id="133901"/>
    <lineage>
        <taxon>Eukaryota</taxon>
        <taxon>Metazoa</taxon>
        <taxon>Ecdysozoa</taxon>
        <taxon>Arthropoda</taxon>
        <taxon>Hexapoda</taxon>
        <taxon>Insecta</taxon>
        <taxon>Pterygota</taxon>
        <taxon>Neoptera</taxon>
        <taxon>Paraneoptera</taxon>
        <taxon>Thysanoptera</taxon>
        <taxon>Terebrantia</taxon>
        <taxon>Thripoidea</taxon>
        <taxon>Thripidae</taxon>
        <taxon>Frankliniella</taxon>
    </lineage>
</organism>
<dbReference type="InterPro" id="IPR000615">
    <property type="entry name" value="Bestrophin"/>
</dbReference>
<dbReference type="RefSeq" id="XP_052122182.1">
    <property type="nucleotide sequence ID" value="XM_052266222.1"/>
</dbReference>
<feature type="region of interest" description="Disordered" evidence="6">
    <location>
        <begin position="718"/>
        <end position="773"/>
    </location>
</feature>
<feature type="transmembrane region" description="Helical" evidence="7">
    <location>
        <begin position="129"/>
        <end position="148"/>
    </location>
</feature>
<evidence type="ECO:0000256" key="5">
    <source>
        <dbReference type="ARBA" id="ARBA00034769"/>
    </source>
</evidence>
<feature type="compositionally biased region" description="Polar residues" evidence="6">
    <location>
        <begin position="534"/>
        <end position="554"/>
    </location>
</feature>
<evidence type="ECO:0000256" key="3">
    <source>
        <dbReference type="ARBA" id="ARBA00022989"/>
    </source>
</evidence>
<dbReference type="InterPro" id="IPR021134">
    <property type="entry name" value="Bestrophin-like"/>
</dbReference>
<dbReference type="Pfam" id="PF01062">
    <property type="entry name" value="Bestrophin"/>
    <property type="match status" value="1"/>
</dbReference>